<organism evidence="1 2">
    <name type="scientific">Catenuloplanes indicus</name>
    <dbReference type="NCBI Taxonomy" id="137267"/>
    <lineage>
        <taxon>Bacteria</taxon>
        <taxon>Bacillati</taxon>
        <taxon>Actinomycetota</taxon>
        <taxon>Actinomycetes</taxon>
        <taxon>Micromonosporales</taxon>
        <taxon>Micromonosporaceae</taxon>
        <taxon>Catenuloplanes</taxon>
    </lineage>
</organism>
<evidence type="ECO:0000313" key="2">
    <source>
        <dbReference type="Proteomes" id="UP001240236"/>
    </source>
</evidence>
<dbReference type="Proteomes" id="UP001240236">
    <property type="component" value="Unassembled WGS sequence"/>
</dbReference>
<keyword evidence="2" id="KW-1185">Reference proteome</keyword>
<reference evidence="1 2" key="1">
    <citation type="submission" date="2023-07" db="EMBL/GenBank/DDBJ databases">
        <title>Sequencing the genomes of 1000 actinobacteria strains.</title>
        <authorList>
            <person name="Klenk H.-P."/>
        </authorList>
    </citation>
    <scope>NUCLEOTIDE SEQUENCE [LARGE SCALE GENOMIC DNA]</scope>
    <source>
        <strain evidence="1 2">DSM 44709</strain>
    </source>
</reference>
<proteinExistence type="predicted"/>
<sequence length="80" mass="8764">MANSYYDVAGNIANSKGIQDDTTERRLARAQVFATLALTDAVYALRDEVTRVAIGIEDQSTQTSIIGLQNAIREVANRFT</sequence>
<dbReference type="EMBL" id="JAUSUZ010000002">
    <property type="protein sequence ID" value="MDQ0371641.1"/>
    <property type="molecule type" value="Genomic_DNA"/>
</dbReference>
<name>A0AAE4B3D0_9ACTN</name>
<gene>
    <name evidence="1" type="ORF">J2S42_008389</name>
</gene>
<evidence type="ECO:0000313" key="1">
    <source>
        <dbReference type="EMBL" id="MDQ0371641.1"/>
    </source>
</evidence>
<protein>
    <submittedName>
        <fullName evidence="1">Uncharacterized protein</fullName>
    </submittedName>
</protein>
<dbReference type="RefSeq" id="WP_307249403.1">
    <property type="nucleotide sequence ID" value="NZ_JAUSUZ010000002.1"/>
</dbReference>
<dbReference type="AlphaFoldDB" id="A0AAE4B3D0"/>
<accession>A0AAE4B3D0</accession>
<comment type="caution">
    <text evidence="1">The sequence shown here is derived from an EMBL/GenBank/DDBJ whole genome shotgun (WGS) entry which is preliminary data.</text>
</comment>